<evidence type="ECO:0000313" key="8">
    <source>
        <dbReference type="Proteomes" id="UP000217979"/>
    </source>
</evidence>
<dbReference type="InterPro" id="IPR003329">
    <property type="entry name" value="Cytidylyl_trans"/>
</dbReference>
<comment type="function">
    <text evidence="5">Activates KDO (a required 8-carbon sugar) for incorporation into bacterial lipopolysaccharide in Gram-negative bacteria.</text>
</comment>
<dbReference type="EMBL" id="CP023525">
    <property type="protein sequence ID" value="ATF94529.1"/>
    <property type="molecule type" value="Genomic_DNA"/>
</dbReference>
<comment type="similarity">
    <text evidence="5">Belongs to the KdsB family.</text>
</comment>
<dbReference type="GO" id="GO:0008690">
    <property type="term" value="F:3-deoxy-manno-octulosonate cytidylyltransferase activity"/>
    <property type="evidence" value="ECO:0007669"/>
    <property type="project" value="UniProtKB-UniRule"/>
</dbReference>
<comment type="catalytic activity">
    <reaction evidence="5">
        <text>3-deoxy-alpha-D-manno-oct-2-ulosonate + CTP = CMP-3-deoxy-beta-D-manno-octulosonate + diphosphate</text>
        <dbReference type="Rhea" id="RHEA:23448"/>
        <dbReference type="ChEBI" id="CHEBI:33019"/>
        <dbReference type="ChEBI" id="CHEBI:37563"/>
        <dbReference type="ChEBI" id="CHEBI:85986"/>
        <dbReference type="ChEBI" id="CHEBI:85987"/>
        <dbReference type="EC" id="2.7.7.38"/>
    </reaction>
</comment>
<evidence type="ECO:0000313" key="6">
    <source>
        <dbReference type="EMBL" id="ATF94529.1"/>
    </source>
</evidence>
<reference evidence="6 8" key="1">
    <citation type="submission" date="2017-09" db="EMBL/GenBank/DDBJ databases">
        <title>FDA dAtabase for Regulatory Grade micrObial Sequences (FDA-ARGOS): Supporting development and validation of Infectious Disease Dx tests.</title>
        <authorList>
            <person name="Minogue T."/>
            <person name="Wolcott M."/>
            <person name="Wasieloski L."/>
            <person name="Aguilar W."/>
            <person name="Moore D."/>
            <person name="Tallon L."/>
            <person name="Sadzewicz L."/>
            <person name="Ott S."/>
            <person name="Zhao X."/>
            <person name="Nagaraj S."/>
            <person name="Vavikolanu K."/>
            <person name="Aluvathingal J."/>
            <person name="Nadendla S."/>
            <person name="Sichtig H."/>
        </authorList>
    </citation>
    <scope>NUCLEOTIDE SEQUENCE [LARGE SCALE GENOMIC DNA]</scope>
    <source>
        <strain evidence="6 8">FDAARGOS_392</strain>
    </source>
</reference>
<dbReference type="FunFam" id="3.90.550.10:FF:000011">
    <property type="entry name" value="3-deoxy-manno-octulosonate cytidylyltransferase"/>
    <property type="match status" value="1"/>
</dbReference>
<keyword evidence="4 5" id="KW-0448">Lipopolysaccharide biosynthesis</keyword>
<dbReference type="CDD" id="cd02517">
    <property type="entry name" value="CMP-KDO-Synthetase"/>
    <property type="match status" value="1"/>
</dbReference>
<accession>A0A291E3Q7</accession>
<dbReference type="GO" id="GO:0005829">
    <property type="term" value="C:cytosol"/>
    <property type="evidence" value="ECO:0007669"/>
    <property type="project" value="TreeGrafter"/>
</dbReference>
<dbReference type="GO" id="GO:0016020">
    <property type="term" value="C:membrane"/>
    <property type="evidence" value="ECO:0007669"/>
    <property type="project" value="UniProtKB-SubCell"/>
</dbReference>
<evidence type="ECO:0000256" key="5">
    <source>
        <dbReference type="HAMAP-Rule" id="MF_00057"/>
    </source>
</evidence>
<dbReference type="Gene3D" id="3.90.550.10">
    <property type="entry name" value="Spore Coat Polysaccharide Biosynthesis Protein SpsA, Chain A"/>
    <property type="match status" value="1"/>
</dbReference>
<evidence type="ECO:0000256" key="2">
    <source>
        <dbReference type="ARBA" id="ARBA00022679"/>
    </source>
</evidence>
<dbReference type="EMBL" id="UAVU01000003">
    <property type="protein sequence ID" value="SQA97970.1"/>
    <property type="molecule type" value="Genomic_DNA"/>
</dbReference>
<dbReference type="GO" id="GO:0009103">
    <property type="term" value="P:lipopolysaccharide biosynthetic process"/>
    <property type="evidence" value="ECO:0007669"/>
    <property type="project" value="UniProtKB-UniRule"/>
</dbReference>
<keyword evidence="5" id="KW-0963">Cytoplasm</keyword>
<dbReference type="EC" id="2.7.7.38" evidence="5"/>
<dbReference type="GO" id="GO:0033468">
    <property type="term" value="P:CMP-keto-3-deoxy-D-manno-octulosonic acid biosynthetic process"/>
    <property type="evidence" value="ECO:0007669"/>
    <property type="project" value="UniProtKB-UniRule"/>
</dbReference>
<dbReference type="InterPro" id="IPR004528">
    <property type="entry name" value="KdsB"/>
</dbReference>
<dbReference type="PANTHER" id="PTHR42866:SF2">
    <property type="entry name" value="3-DEOXY-MANNO-OCTULOSONATE CYTIDYLYLTRANSFERASE, MITOCHONDRIAL"/>
    <property type="match status" value="1"/>
</dbReference>
<organism evidence="6 8">
    <name type="scientific">Cedecea neteri</name>
    <dbReference type="NCBI Taxonomy" id="158822"/>
    <lineage>
        <taxon>Bacteria</taxon>
        <taxon>Pseudomonadati</taxon>
        <taxon>Pseudomonadota</taxon>
        <taxon>Gammaproteobacteria</taxon>
        <taxon>Enterobacterales</taxon>
        <taxon>Enterobacteriaceae</taxon>
        <taxon>Cedecea</taxon>
    </lineage>
</organism>
<dbReference type="NCBIfam" id="NF009905">
    <property type="entry name" value="PRK13368.1"/>
    <property type="match status" value="1"/>
</dbReference>
<dbReference type="InterPro" id="IPR029044">
    <property type="entry name" value="Nucleotide-diphossugar_trans"/>
</dbReference>
<evidence type="ECO:0000256" key="4">
    <source>
        <dbReference type="ARBA" id="ARBA00022985"/>
    </source>
</evidence>
<dbReference type="Proteomes" id="UP000251197">
    <property type="component" value="Unassembled WGS sequence"/>
</dbReference>
<comment type="pathway">
    <text evidence="5">Nucleotide-sugar biosynthesis; CMP-3-deoxy-D-manno-octulosonate biosynthesis; CMP-3-deoxy-D-manno-octulosonate from 3-deoxy-D-manno-octulosonate and CTP: step 1/1.</text>
</comment>
<sequence>MDFVVIIPARYASTRLPGKPLHDINGKSMVIHVLERAAESGAKRIIVATDSEEIARVVEAAGGEVCMTRADHHSGTERLAEVVEKYGFSDETVIVNVQGDEPMMPSVNIQQVAENLVATQADMATLAAPSKDKERAFDPNTVKVVTNRAGFALYFSRAPIPWERNDAMKSAMPTGGHLFLHHIGIYAYQAGFIRRYAHREPGPLEQIERLEQLRALWYGDRIHVAVAKALPGKGVDTADDLAYVRAALLAYPSVCDDANKS</sequence>
<dbReference type="SUPFAM" id="SSF53448">
    <property type="entry name" value="Nucleotide-diphospho-sugar transferases"/>
    <property type="match status" value="1"/>
</dbReference>
<evidence type="ECO:0000313" key="9">
    <source>
        <dbReference type="Proteomes" id="UP000251197"/>
    </source>
</evidence>
<dbReference type="AlphaFoldDB" id="A0A291E3Q7"/>
<gene>
    <name evidence="7" type="primary">kdsB_2</name>
    <name evidence="5" type="synonym">kdsB</name>
    <name evidence="6" type="ORF">CO704_21755</name>
    <name evidence="7" type="ORF">NCTC12120_01818</name>
</gene>
<evidence type="ECO:0000256" key="1">
    <source>
        <dbReference type="ARBA" id="ARBA00004370"/>
    </source>
</evidence>
<comment type="subcellular location">
    <subcellularLocation>
        <location evidence="5">Cytoplasm</location>
    </subcellularLocation>
    <subcellularLocation>
        <location evidence="1">Membrane</location>
    </subcellularLocation>
</comment>
<protein>
    <recommendedName>
        <fullName evidence="5">3-deoxy-manno-octulosonate cytidylyltransferase</fullName>
        <ecNumber evidence="5">2.7.7.38</ecNumber>
    </recommendedName>
    <alternativeName>
        <fullName evidence="5">CMP-2-keto-3-deoxyoctulosonic acid synthase</fullName>
        <shortName evidence="5">CKS</shortName>
        <shortName evidence="5">CMP-KDO synthase</shortName>
    </alternativeName>
</protein>
<dbReference type="PANTHER" id="PTHR42866">
    <property type="entry name" value="3-DEOXY-MANNO-OCTULOSONATE CYTIDYLYLTRANSFERASE"/>
    <property type="match status" value="1"/>
</dbReference>
<name>A0A291E3Q7_9ENTR</name>
<evidence type="ECO:0000256" key="3">
    <source>
        <dbReference type="ARBA" id="ARBA00022695"/>
    </source>
</evidence>
<dbReference type="UniPathway" id="UPA00358">
    <property type="reaction ID" value="UER00476"/>
</dbReference>
<keyword evidence="3 5" id="KW-0548">Nucleotidyltransferase</keyword>
<evidence type="ECO:0000313" key="7">
    <source>
        <dbReference type="EMBL" id="SQA97970.1"/>
    </source>
</evidence>
<keyword evidence="2 5" id="KW-0808">Transferase</keyword>
<proteinExistence type="inferred from homology"/>
<dbReference type="NCBIfam" id="NF003950">
    <property type="entry name" value="PRK05450.1-3"/>
    <property type="match status" value="1"/>
</dbReference>
<dbReference type="NCBIfam" id="NF003952">
    <property type="entry name" value="PRK05450.1-5"/>
    <property type="match status" value="1"/>
</dbReference>
<dbReference type="RefSeq" id="WP_061279039.1">
    <property type="nucleotide sequence ID" value="NZ_CP023525.1"/>
</dbReference>
<dbReference type="Proteomes" id="UP000217979">
    <property type="component" value="Chromosome"/>
</dbReference>
<dbReference type="HAMAP" id="MF_00057">
    <property type="entry name" value="KdsB"/>
    <property type="match status" value="1"/>
</dbReference>
<dbReference type="NCBIfam" id="TIGR00466">
    <property type="entry name" value="kdsB"/>
    <property type="match status" value="1"/>
</dbReference>
<dbReference type="Pfam" id="PF02348">
    <property type="entry name" value="CTP_transf_3"/>
    <property type="match status" value="1"/>
</dbReference>
<reference evidence="7 9" key="2">
    <citation type="submission" date="2018-06" db="EMBL/GenBank/DDBJ databases">
        <authorList>
            <consortium name="Pathogen Informatics"/>
            <person name="Doyle S."/>
        </authorList>
    </citation>
    <scope>NUCLEOTIDE SEQUENCE [LARGE SCALE GENOMIC DNA]</scope>
    <source>
        <strain evidence="7 9">NCTC12120</strain>
    </source>
</reference>